<feature type="compositionally biased region" description="Basic residues" evidence="1">
    <location>
        <begin position="10"/>
        <end position="20"/>
    </location>
</feature>
<keyword evidence="2" id="KW-0255">Endonuclease</keyword>
<proteinExistence type="predicted"/>
<name>A0A6J4RVN6_9ACTN</name>
<feature type="region of interest" description="Disordered" evidence="1">
    <location>
        <begin position="1"/>
        <end position="346"/>
    </location>
</feature>
<keyword evidence="2" id="KW-0378">Hydrolase</keyword>
<sequence length="346" mass="39918">RRAPPDRGHRACARPRHRHELRLERAPRPAGHRRGRGARAQGRARRPVDEEVPEHRALAGPREHPRGDHGRAPRDRQLPRREGRDHVDRLAGRARLGAAADGPQRPPRGPAARGRHRRLQRHADPRQRAADQRDDRPPVPHRLHGRHGPRVPDPRERPRLLRGDQAHDRAHAAQVPHAVPRRPQAHPPARRARGAGRDGQGRDLPRRERPAAGDRRRRRALRRARAVRRDLRRRPRHRRADRRRAARPQDALGRRDLRRRGDDQRADRPLGRRARGDLPRRPVPRRRREAPRPAARADRQVARARRQGGHARGRPRREGPARRPRVVRVRQAAPPADGPAGRRRGL</sequence>
<feature type="compositionally biased region" description="Low complexity" evidence="1">
    <location>
        <begin position="329"/>
        <end position="339"/>
    </location>
</feature>
<reference evidence="2" key="1">
    <citation type="submission" date="2020-02" db="EMBL/GenBank/DDBJ databases">
        <authorList>
            <person name="Meier V. D."/>
        </authorList>
    </citation>
    <scope>NUCLEOTIDE SEQUENCE</scope>
    <source>
        <strain evidence="2">AVDCRST_MAG85</strain>
    </source>
</reference>
<feature type="compositionally biased region" description="Low complexity" evidence="1">
    <location>
        <begin position="93"/>
        <end position="103"/>
    </location>
</feature>
<feature type="compositionally biased region" description="Basic residues" evidence="1">
    <location>
        <begin position="215"/>
        <end position="246"/>
    </location>
</feature>
<feature type="compositionally biased region" description="Basic residues" evidence="1">
    <location>
        <begin position="139"/>
        <end position="149"/>
    </location>
</feature>
<feature type="non-terminal residue" evidence="2">
    <location>
        <position position="346"/>
    </location>
</feature>
<evidence type="ECO:0000256" key="1">
    <source>
        <dbReference type="SAM" id="MobiDB-lite"/>
    </source>
</evidence>
<accession>A0A6J4RVN6</accession>
<feature type="compositionally biased region" description="Basic residues" evidence="1">
    <location>
        <begin position="30"/>
        <end position="45"/>
    </location>
</feature>
<dbReference type="EMBL" id="CADCVT010000063">
    <property type="protein sequence ID" value="CAA9480142.1"/>
    <property type="molecule type" value="Genomic_DNA"/>
</dbReference>
<feature type="compositionally biased region" description="Basic residues" evidence="1">
    <location>
        <begin position="302"/>
        <end position="315"/>
    </location>
</feature>
<keyword evidence="2" id="KW-0540">Nuclease</keyword>
<feature type="compositionally biased region" description="Basic and acidic residues" evidence="1">
    <location>
        <begin position="150"/>
        <end position="171"/>
    </location>
</feature>
<dbReference type="GO" id="GO:0004527">
    <property type="term" value="F:exonuclease activity"/>
    <property type="evidence" value="ECO:0007669"/>
    <property type="project" value="UniProtKB-KW"/>
</dbReference>
<feature type="compositionally biased region" description="Basic and acidic residues" evidence="1">
    <location>
        <begin position="46"/>
        <end position="91"/>
    </location>
</feature>
<evidence type="ECO:0000313" key="2">
    <source>
        <dbReference type="EMBL" id="CAA9480142.1"/>
    </source>
</evidence>
<feature type="compositionally biased region" description="Basic and acidic residues" evidence="1">
    <location>
        <begin position="121"/>
        <end position="138"/>
    </location>
</feature>
<dbReference type="AlphaFoldDB" id="A0A6J4RVN6"/>
<organism evidence="2">
    <name type="scientific">uncultured Solirubrobacteraceae bacterium</name>
    <dbReference type="NCBI Taxonomy" id="1162706"/>
    <lineage>
        <taxon>Bacteria</taxon>
        <taxon>Bacillati</taxon>
        <taxon>Actinomycetota</taxon>
        <taxon>Thermoleophilia</taxon>
        <taxon>Solirubrobacterales</taxon>
        <taxon>Solirubrobacteraceae</taxon>
        <taxon>environmental samples</taxon>
    </lineage>
</organism>
<gene>
    <name evidence="2" type="ORF">AVDCRST_MAG85-617</name>
</gene>
<feature type="compositionally biased region" description="Basic residues" evidence="1">
    <location>
        <begin position="179"/>
        <end position="194"/>
    </location>
</feature>
<feature type="non-terminal residue" evidence="2">
    <location>
        <position position="1"/>
    </location>
</feature>
<protein>
    <submittedName>
        <fullName evidence="2">Ribonuclease J (Endonuclease and 5' exonuclease)</fullName>
    </submittedName>
</protein>
<feature type="compositionally biased region" description="Basic and acidic residues" evidence="1">
    <location>
        <begin position="195"/>
        <end position="214"/>
    </location>
</feature>
<keyword evidence="2" id="KW-0269">Exonuclease</keyword>
<dbReference type="GO" id="GO:0004519">
    <property type="term" value="F:endonuclease activity"/>
    <property type="evidence" value="ECO:0007669"/>
    <property type="project" value="UniProtKB-KW"/>
</dbReference>
<feature type="compositionally biased region" description="Basic and acidic residues" evidence="1">
    <location>
        <begin position="252"/>
        <end position="280"/>
    </location>
</feature>